<keyword evidence="4" id="KW-0406">Ion transport</keyword>
<evidence type="ECO:0000256" key="2">
    <source>
        <dbReference type="ARBA" id="ARBA00022448"/>
    </source>
</evidence>
<protein>
    <submittedName>
        <fullName evidence="7">Uncharacterized protein</fullName>
    </submittedName>
</protein>
<organism evidence="7 8">
    <name type="scientific">Candidatus Berkelbacteria bacterium CG03_land_8_20_14_0_80_40_36</name>
    <dbReference type="NCBI Taxonomy" id="1974509"/>
    <lineage>
        <taxon>Bacteria</taxon>
        <taxon>Candidatus Berkelbacteria</taxon>
    </lineage>
</organism>
<comment type="subcellular location">
    <subcellularLocation>
        <location evidence="1">Membrane</location>
    </subcellularLocation>
</comment>
<dbReference type="SUPFAM" id="SSF160527">
    <property type="entry name" value="V-type ATPase subunit E-like"/>
    <property type="match status" value="1"/>
</dbReference>
<dbReference type="Pfam" id="PF00213">
    <property type="entry name" value="OSCP"/>
    <property type="match status" value="1"/>
</dbReference>
<dbReference type="Proteomes" id="UP000229966">
    <property type="component" value="Unassembled WGS sequence"/>
</dbReference>
<dbReference type="EMBL" id="PEUM01000065">
    <property type="protein sequence ID" value="PIV25296.1"/>
    <property type="molecule type" value="Genomic_DNA"/>
</dbReference>
<dbReference type="InterPro" id="IPR000711">
    <property type="entry name" value="ATPase_OSCP/dsu"/>
</dbReference>
<evidence type="ECO:0000256" key="3">
    <source>
        <dbReference type="ARBA" id="ARBA00022781"/>
    </source>
</evidence>
<evidence type="ECO:0000313" key="8">
    <source>
        <dbReference type="Proteomes" id="UP000229966"/>
    </source>
</evidence>
<gene>
    <name evidence="7" type="ORF">COS38_02380</name>
</gene>
<keyword evidence="3" id="KW-0375">Hydrogen ion transport</keyword>
<name>A0A2M7CI32_9BACT</name>
<evidence type="ECO:0000256" key="6">
    <source>
        <dbReference type="ARBA" id="ARBA00023310"/>
    </source>
</evidence>
<comment type="caution">
    <text evidence="7">The sequence shown here is derived from an EMBL/GenBank/DDBJ whole genome shotgun (WGS) entry which is preliminary data.</text>
</comment>
<evidence type="ECO:0000256" key="1">
    <source>
        <dbReference type="ARBA" id="ARBA00004370"/>
    </source>
</evidence>
<evidence type="ECO:0000313" key="7">
    <source>
        <dbReference type="EMBL" id="PIV25296.1"/>
    </source>
</evidence>
<sequence length="127" mass="14873">MKLTTRQVARGIYHYIGDENNNNAKKIYRFLIKKKINKKINIILRSLENIYFENSSAEPVAITSHTKLGKVEKQIVQNFIQHKITSRKIVYHYQLDPQILGGVKITSRDKVWDFSIKNKLEIITNCI</sequence>
<keyword evidence="2" id="KW-0813">Transport</keyword>
<dbReference type="GO" id="GO:0016020">
    <property type="term" value="C:membrane"/>
    <property type="evidence" value="ECO:0007669"/>
    <property type="project" value="UniProtKB-SubCell"/>
</dbReference>
<reference evidence="8" key="1">
    <citation type="submission" date="2017-09" db="EMBL/GenBank/DDBJ databases">
        <title>Depth-based differentiation of microbial function through sediment-hosted aquifers and enrichment of novel symbionts in the deep terrestrial subsurface.</title>
        <authorList>
            <person name="Probst A.J."/>
            <person name="Ladd B."/>
            <person name="Jarett J.K."/>
            <person name="Geller-Mcgrath D.E."/>
            <person name="Sieber C.M.K."/>
            <person name="Emerson J.B."/>
            <person name="Anantharaman K."/>
            <person name="Thomas B.C."/>
            <person name="Malmstrom R."/>
            <person name="Stieglmeier M."/>
            <person name="Klingl A."/>
            <person name="Woyke T."/>
            <person name="Ryan C.M."/>
            <person name="Banfield J.F."/>
        </authorList>
    </citation>
    <scope>NUCLEOTIDE SEQUENCE [LARGE SCALE GENOMIC DNA]</scope>
</reference>
<keyword evidence="6" id="KW-0066">ATP synthesis</keyword>
<dbReference type="GO" id="GO:0046933">
    <property type="term" value="F:proton-transporting ATP synthase activity, rotational mechanism"/>
    <property type="evidence" value="ECO:0007669"/>
    <property type="project" value="InterPro"/>
</dbReference>
<evidence type="ECO:0000256" key="5">
    <source>
        <dbReference type="ARBA" id="ARBA00023136"/>
    </source>
</evidence>
<keyword evidence="5" id="KW-0472">Membrane</keyword>
<accession>A0A2M7CI32</accession>
<proteinExistence type="predicted"/>
<evidence type="ECO:0000256" key="4">
    <source>
        <dbReference type="ARBA" id="ARBA00023065"/>
    </source>
</evidence>
<dbReference type="AlphaFoldDB" id="A0A2M7CI32"/>